<dbReference type="EMBL" id="JBHUOF010000048">
    <property type="protein sequence ID" value="MFD2802490.1"/>
    <property type="molecule type" value="Genomic_DNA"/>
</dbReference>
<accession>A0ABW5WHC5</accession>
<name>A0ABW5WHC5_9PSEU</name>
<organism evidence="5 6">
    <name type="scientific">Prauserella oleivorans</name>
    <dbReference type="NCBI Taxonomy" id="1478153"/>
    <lineage>
        <taxon>Bacteria</taxon>
        <taxon>Bacillati</taxon>
        <taxon>Actinomycetota</taxon>
        <taxon>Actinomycetes</taxon>
        <taxon>Pseudonocardiales</taxon>
        <taxon>Pseudonocardiaceae</taxon>
        <taxon>Prauserella</taxon>
    </lineage>
</organism>
<dbReference type="Proteomes" id="UP001597478">
    <property type="component" value="Unassembled WGS sequence"/>
</dbReference>
<sequence length="276" mass="29562">MSGSFDFVLGSVEASVIGQALGVDVRRFPLRFRNTTTDPVRLVKLTTLVSGELAKRRLLVGGKLHPQVSTAFELFSSQRVVVSISGIDGRGCEIAVLALTDGAQALGITQHGGVDELLFSLFSDDDLVDILAGVLPVMGRAPGPEATVRQSATEYRSALTARRAAERAHDEEETSAFGNIEVVGMVNPPRKSRGSGETDHERLSRVLAGERLGGGQIVVTGLGERSTPLSLSWLDTGEGRYLVHTTEARGEFVARYEPADHADVAHAIRELVSQAY</sequence>
<proteinExistence type="inferred from homology"/>
<evidence type="ECO:0000256" key="3">
    <source>
        <dbReference type="ARBA" id="ARBA00022490"/>
    </source>
</evidence>
<comment type="subcellular location">
    <subcellularLocation>
        <location evidence="1">Cytoplasm</location>
    </subcellularLocation>
</comment>
<keyword evidence="3" id="KW-0963">Cytoplasm</keyword>
<keyword evidence="6" id="KW-1185">Reference proteome</keyword>
<dbReference type="RefSeq" id="WP_377394304.1">
    <property type="nucleotide sequence ID" value="NZ_JBHSAN010000052.1"/>
</dbReference>
<evidence type="ECO:0000256" key="1">
    <source>
        <dbReference type="ARBA" id="ARBA00004496"/>
    </source>
</evidence>
<keyword evidence="4" id="KW-0143">Chaperone</keyword>
<reference evidence="6" key="1">
    <citation type="journal article" date="2019" name="Int. J. Syst. Evol. Microbiol.">
        <title>The Global Catalogue of Microorganisms (GCM) 10K type strain sequencing project: providing services to taxonomists for standard genome sequencing and annotation.</title>
        <authorList>
            <consortium name="The Broad Institute Genomics Platform"/>
            <consortium name="The Broad Institute Genome Sequencing Center for Infectious Disease"/>
            <person name="Wu L."/>
            <person name="Ma J."/>
        </authorList>
    </citation>
    <scope>NUCLEOTIDE SEQUENCE [LARGE SCALE GENOMIC DNA]</scope>
    <source>
        <strain evidence="6">IBRC-M 10906</strain>
    </source>
</reference>
<comment type="similarity">
    <text evidence="2">Belongs to the EspG family.</text>
</comment>
<gene>
    <name evidence="5" type="ORF">ACFS2C_24170</name>
</gene>
<evidence type="ECO:0000313" key="5">
    <source>
        <dbReference type="EMBL" id="MFD2802490.1"/>
    </source>
</evidence>
<dbReference type="InterPro" id="IPR025734">
    <property type="entry name" value="EspG"/>
</dbReference>
<dbReference type="Pfam" id="PF14011">
    <property type="entry name" value="ESX-1_EspG"/>
    <property type="match status" value="1"/>
</dbReference>
<evidence type="ECO:0000256" key="2">
    <source>
        <dbReference type="ARBA" id="ARBA00006411"/>
    </source>
</evidence>
<comment type="caution">
    <text evidence="5">The sequence shown here is derived from an EMBL/GenBank/DDBJ whole genome shotgun (WGS) entry which is preliminary data.</text>
</comment>
<evidence type="ECO:0000256" key="4">
    <source>
        <dbReference type="ARBA" id="ARBA00023186"/>
    </source>
</evidence>
<evidence type="ECO:0000313" key="6">
    <source>
        <dbReference type="Proteomes" id="UP001597478"/>
    </source>
</evidence>
<protein>
    <submittedName>
        <fullName evidence="5">ESX secretion-associated protein EspG</fullName>
    </submittedName>
</protein>